<evidence type="ECO:0000256" key="3">
    <source>
        <dbReference type="ARBA" id="ARBA00022692"/>
    </source>
</evidence>
<evidence type="ECO:0000256" key="2">
    <source>
        <dbReference type="ARBA" id="ARBA00009142"/>
    </source>
</evidence>
<evidence type="ECO:0000313" key="7">
    <source>
        <dbReference type="EMBL" id="CAG9609666.1"/>
    </source>
</evidence>
<feature type="transmembrane region" description="Helical" evidence="6">
    <location>
        <begin position="81"/>
        <end position="97"/>
    </location>
</feature>
<comment type="caution">
    <text evidence="7">The sequence shown here is derived from an EMBL/GenBank/DDBJ whole genome shotgun (WGS) entry which is preliminary data.</text>
</comment>
<gene>
    <name evidence="7" type="ORF">NEOCIP111885_03409</name>
</gene>
<proteinExistence type="inferred from homology"/>
<comment type="similarity">
    <text evidence="2 6">Belongs to the 4-toluene sulfonate uptake permease (TSUP) (TC 2.A.102) family.</text>
</comment>
<dbReference type="PANTHER" id="PTHR43701:SF2">
    <property type="entry name" value="MEMBRANE TRANSPORTER PROTEIN YJNA-RELATED"/>
    <property type="match status" value="1"/>
</dbReference>
<feature type="transmembrane region" description="Helical" evidence="6">
    <location>
        <begin position="157"/>
        <end position="178"/>
    </location>
</feature>
<evidence type="ECO:0000256" key="6">
    <source>
        <dbReference type="RuleBase" id="RU363041"/>
    </source>
</evidence>
<dbReference type="RefSeq" id="WP_230497898.1">
    <property type="nucleotide sequence ID" value="NZ_CAKJTG010000022.1"/>
</dbReference>
<dbReference type="PANTHER" id="PTHR43701">
    <property type="entry name" value="MEMBRANE TRANSPORTER PROTEIN MJ0441-RELATED"/>
    <property type="match status" value="1"/>
</dbReference>
<dbReference type="Proteomes" id="UP000789845">
    <property type="component" value="Unassembled WGS sequence"/>
</dbReference>
<dbReference type="GO" id="GO:0005886">
    <property type="term" value="C:plasma membrane"/>
    <property type="evidence" value="ECO:0007669"/>
    <property type="project" value="UniProtKB-SubCell"/>
</dbReference>
<keyword evidence="5 6" id="KW-0472">Membrane</keyword>
<reference evidence="7" key="1">
    <citation type="submission" date="2021-10" db="EMBL/GenBank/DDBJ databases">
        <authorList>
            <person name="Criscuolo A."/>
        </authorList>
    </citation>
    <scope>NUCLEOTIDE SEQUENCE</scope>
    <source>
        <strain evidence="7">CIP111885</strain>
    </source>
</reference>
<evidence type="ECO:0000256" key="1">
    <source>
        <dbReference type="ARBA" id="ARBA00004141"/>
    </source>
</evidence>
<feature type="transmembrane region" description="Helical" evidence="6">
    <location>
        <begin position="251"/>
        <end position="269"/>
    </location>
</feature>
<sequence length="274" mass="29379">MEWIILVILGLIASTIGSLIGLGGGIIIVPALLYIGTYTNLLGDIPPQIAVGTTSLILIVTGLSSTLSYMKHKTVDYKSGFIFFAGSAPGAIIGAWVNKALDVHSFNLYFGFFMIFVGILLIVKNKLKPLKLRTDKGIVRSFTDPTGETHQYGFQPLLGFIVTFIVGFASGLFGIGGGSLMVPAMILLFAFPPHVAVATSMLLVFLSALVSSATHISLGNVNWWFALALVPGAWFGAKIGSFLNTKLKSNTLINILRAFFIVMGLRLIYQGIFG</sequence>
<feature type="transmembrane region" description="Helical" evidence="6">
    <location>
        <begin position="103"/>
        <end position="123"/>
    </location>
</feature>
<dbReference type="InterPro" id="IPR051598">
    <property type="entry name" value="TSUP/Inactive_protease-like"/>
</dbReference>
<accession>A0A9C7GBR9</accession>
<evidence type="ECO:0000256" key="5">
    <source>
        <dbReference type="ARBA" id="ARBA00023136"/>
    </source>
</evidence>
<dbReference type="EMBL" id="CAKJTG010000022">
    <property type="protein sequence ID" value="CAG9609666.1"/>
    <property type="molecule type" value="Genomic_DNA"/>
</dbReference>
<feature type="transmembrane region" description="Helical" evidence="6">
    <location>
        <begin position="7"/>
        <end position="36"/>
    </location>
</feature>
<evidence type="ECO:0000313" key="8">
    <source>
        <dbReference type="Proteomes" id="UP000789845"/>
    </source>
</evidence>
<name>A0A9C7GBR9_9BACI</name>
<feature type="transmembrane region" description="Helical" evidence="6">
    <location>
        <begin position="221"/>
        <end position="239"/>
    </location>
</feature>
<protein>
    <recommendedName>
        <fullName evidence="6">Probable membrane transporter protein</fullName>
    </recommendedName>
</protein>
<dbReference type="Pfam" id="PF01925">
    <property type="entry name" value="TauE"/>
    <property type="match status" value="1"/>
</dbReference>
<feature type="transmembrane region" description="Helical" evidence="6">
    <location>
        <begin position="184"/>
        <end position="209"/>
    </location>
</feature>
<comment type="subcellular location">
    <subcellularLocation>
        <location evidence="6">Cell membrane</location>
        <topology evidence="6">Multi-pass membrane protein</topology>
    </subcellularLocation>
    <subcellularLocation>
        <location evidence="1">Membrane</location>
        <topology evidence="1">Multi-pass membrane protein</topology>
    </subcellularLocation>
</comment>
<dbReference type="AlphaFoldDB" id="A0A9C7GBR9"/>
<keyword evidence="8" id="KW-1185">Reference proteome</keyword>
<organism evidence="7 8">
    <name type="scientific">Pseudoneobacillus rhizosphaerae</name>
    <dbReference type="NCBI Taxonomy" id="2880968"/>
    <lineage>
        <taxon>Bacteria</taxon>
        <taxon>Bacillati</taxon>
        <taxon>Bacillota</taxon>
        <taxon>Bacilli</taxon>
        <taxon>Bacillales</taxon>
        <taxon>Bacillaceae</taxon>
        <taxon>Pseudoneobacillus</taxon>
    </lineage>
</organism>
<evidence type="ECO:0000256" key="4">
    <source>
        <dbReference type="ARBA" id="ARBA00022989"/>
    </source>
</evidence>
<dbReference type="InterPro" id="IPR002781">
    <property type="entry name" value="TM_pro_TauE-like"/>
</dbReference>
<keyword evidence="4 6" id="KW-1133">Transmembrane helix</keyword>
<keyword evidence="6" id="KW-1003">Cell membrane</keyword>
<keyword evidence="3 6" id="KW-0812">Transmembrane</keyword>
<feature type="transmembrane region" description="Helical" evidence="6">
    <location>
        <begin position="48"/>
        <end position="69"/>
    </location>
</feature>